<dbReference type="PANTHER" id="PTHR11249">
    <property type="entry name" value="GLIAL FACTOR NATURATION FACTOR"/>
    <property type="match status" value="1"/>
</dbReference>
<gene>
    <name evidence="3" type="ORF">OUZ56_029390</name>
</gene>
<evidence type="ECO:0000313" key="3">
    <source>
        <dbReference type="EMBL" id="KAK4037353.1"/>
    </source>
</evidence>
<evidence type="ECO:0000259" key="2">
    <source>
        <dbReference type="PROSITE" id="PS51263"/>
    </source>
</evidence>
<sequence length="341" mass="39125">MSRRRAAFGQRNVRVLARNVQVVEQCFQRQLGEIRSESTTEQVAEQVAQVMSTLYPLPTRWIVAVYTNQQGMERGAIKPLKSKLSADFNVIINGFHVALFPFLSGKMPQMIDGRRIDHFCNRPVKAAGQMPTCDIGSTDGEYIYDELRRLGIVPDPLDLIVVPSEGQLSVRTVPLGANTHPTRSYCVKFDLESGFESRRVEMSQNVSVCDIDPTLKEDLRKFRFRKSTTNAAIIMKVDREKQLIFKEEELEDIDVDELREALPEHQPRFIVYSFKLDHGDGRISYPMCFIFSSPQDSKTELQMMYAGSKLELVKVAELTKVFEIRELEELTEEWLHSKLLK</sequence>
<dbReference type="Pfam" id="PF00241">
    <property type="entry name" value="Cofilin_ADF"/>
    <property type="match status" value="1"/>
</dbReference>
<proteinExistence type="inferred from homology"/>
<comment type="caution">
    <text evidence="3">The sequence shown here is derived from an EMBL/GenBank/DDBJ whole genome shotgun (WGS) entry which is preliminary data.</text>
</comment>
<feature type="domain" description="ADF-H" evidence="2">
    <location>
        <begin position="205"/>
        <end position="340"/>
    </location>
</feature>
<dbReference type="SUPFAM" id="SSF55753">
    <property type="entry name" value="Actin depolymerizing proteins"/>
    <property type="match status" value="1"/>
</dbReference>
<protein>
    <recommendedName>
        <fullName evidence="2">ADF-H domain-containing protein</fullName>
    </recommendedName>
</protein>
<dbReference type="CDD" id="cd11283">
    <property type="entry name" value="ADF_GMF-beta_like"/>
    <property type="match status" value="1"/>
</dbReference>
<dbReference type="SMART" id="SM00102">
    <property type="entry name" value="ADF"/>
    <property type="match status" value="1"/>
</dbReference>
<dbReference type="Proteomes" id="UP001234178">
    <property type="component" value="Unassembled WGS sequence"/>
</dbReference>
<dbReference type="InterPro" id="IPR002108">
    <property type="entry name" value="ADF-H"/>
</dbReference>
<evidence type="ECO:0000313" key="4">
    <source>
        <dbReference type="Proteomes" id="UP001234178"/>
    </source>
</evidence>
<evidence type="ECO:0000256" key="1">
    <source>
        <dbReference type="ARBA" id="ARBA00010055"/>
    </source>
</evidence>
<name>A0ABR0B6P2_9CRUS</name>
<dbReference type="Gene3D" id="3.40.20.10">
    <property type="entry name" value="Severin"/>
    <property type="match status" value="1"/>
</dbReference>
<dbReference type="PROSITE" id="PS51263">
    <property type="entry name" value="ADF_H"/>
    <property type="match status" value="1"/>
</dbReference>
<accession>A0ABR0B6P2</accession>
<dbReference type="EMBL" id="JAOYFB010000040">
    <property type="protein sequence ID" value="KAK4037353.1"/>
    <property type="molecule type" value="Genomic_DNA"/>
</dbReference>
<dbReference type="PANTHER" id="PTHR11249:SF2">
    <property type="entry name" value="GLIA MATURATION FACTOR"/>
    <property type="match status" value="1"/>
</dbReference>
<dbReference type="InterPro" id="IPR029006">
    <property type="entry name" value="ADF-H/Gelsolin-like_dom_sf"/>
</dbReference>
<reference evidence="3 4" key="1">
    <citation type="journal article" date="2023" name="Nucleic Acids Res.">
        <title>The hologenome of Daphnia magna reveals possible DNA methylation and microbiome-mediated evolution of the host genome.</title>
        <authorList>
            <person name="Chaturvedi A."/>
            <person name="Li X."/>
            <person name="Dhandapani V."/>
            <person name="Marshall H."/>
            <person name="Kissane S."/>
            <person name="Cuenca-Cambronero M."/>
            <person name="Asole G."/>
            <person name="Calvet F."/>
            <person name="Ruiz-Romero M."/>
            <person name="Marangio P."/>
            <person name="Guigo R."/>
            <person name="Rago D."/>
            <person name="Mirbahai L."/>
            <person name="Eastwood N."/>
            <person name="Colbourne J.K."/>
            <person name="Zhou J."/>
            <person name="Mallon E."/>
            <person name="Orsini L."/>
        </authorList>
    </citation>
    <scope>NUCLEOTIDE SEQUENCE [LARGE SCALE GENOMIC DNA]</scope>
    <source>
        <strain evidence="3">LRV0_1</strain>
    </source>
</reference>
<organism evidence="3 4">
    <name type="scientific">Daphnia magna</name>
    <dbReference type="NCBI Taxonomy" id="35525"/>
    <lineage>
        <taxon>Eukaryota</taxon>
        <taxon>Metazoa</taxon>
        <taxon>Ecdysozoa</taxon>
        <taxon>Arthropoda</taxon>
        <taxon>Crustacea</taxon>
        <taxon>Branchiopoda</taxon>
        <taxon>Diplostraca</taxon>
        <taxon>Cladocera</taxon>
        <taxon>Anomopoda</taxon>
        <taxon>Daphniidae</taxon>
        <taxon>Daphnia</taxon>
    </lineage>
</organism>
<dbReference type="InterPro" id="IPR011171">
    <property type="entry name" value="GMF"/>
</dbReference>
<keyword evidence="4" id="KW-1185">Reference proteome</keyword>
<comment type="similarity">
    <text evidence="1">Belongs to the actin-binding proteins ADF family. GMF subfamily.</text>
</comment>